<evidence type="ECO:0000313" key="1">
    <source>
        <dbReference type="EMBL" id="KAJ7554592.1"/>
    </source>
</evidence>
<accession>A0ACC2DJX7</accession>
<proteinExistence type="predicted"/>
<name>A0ACC2DJX7_DIPCM</name>
<organism evidence="1 2">
    <name type="scientific">Diphasiastrum complanatum</name>
    <name type="common">Issler's clubmoss</name>
    <name type="synonym">Lycopodium complanatum</name>
    <dbReference type="NCBI Taxonomy" id="34168"/>
    <lineage>
        <taxon>Eukaryota</taxon>
        <taxon>Viridiplantae</taxon>
        <taxon>Streptophyta</taxon>
        <taxon>Embryophyta</taxon>
        <taxon>Tracheophyta</taxon>
        <taxon>Lycopodiopsida</taxon>
        <taxon>Lycopodiales</taxon>
        <taxon>Lycopodiaceae</taxon>
        <taxon>Lycopodioideae</taxon>
        <taxon>Diphasiastrum</taxon>
    </lineage>
</organism>
<dbReference type="Proteomes" id="UP001162992">
    <property type="component" value="Chromosome 5"/>
</dbReference>
<protein>
    <submittedName>
        <fullName evidence="1">Uncharacterized protein</fullName>
    </submittedName>
</protein>
<dbReference type="EMBL" id="CM055096">
    <property type="protein sequence ID" value="KAJ7554592.1"/>
    <property type="molecule type" value="Genomic_DNA"/>
</dbReference>
<evidence type="ECO:0000313" key="2">
    <source>
        <dbReference type="Proteomes" id="UP001162992"/>
    </source>
</evidence>
<gene>
    <name evidence="1" type="ORF">O6H91_05G000100</name>
</gene>
<keyword evidence="2" id="KW-1185">Reference proteome</keyword>
<reference evidence="2" key="1">
    <citation type="journal article" date="2024" name="Proc. Natl. Acad. Sci. U.S.A.">
        <title>Extraordinary preservation of gene collinearity over three hundred million years revealed in homosporous lycophytes.</title>
        <authorList>
            <person name="Li C."/>
            <person name="Wickell D."/>
            <person name="Kuo L.Y."/>
            <person name="Chen X."/>
            <person name="Nie B."/>
            <person name="Liao X."/>
            <person name="Peng D."/>
            <person name="Ji J."/>
            <person name="Jenkins J."/>
            <person name="Williams M."/>
            <person name="Shu S."/>
            <person name="Plott C."/>
            <person name="Barry K."/>
            <person name="Rajasekar S."/>
            <person name="Grimwood J."/>
            <person name="Han X."/>
            <person name="Sun S."/>
            <person name="Hou Z."/>
            <person name="He W."/>
            <person name="Dai G."/>
            <person name="Sun C."/>
            <person name="Schmutz J."/>
            <person name="Leebens-Mack J.H."/>
            <person name="Li F.W."/>
            <person name="Wang L."/>
        </authorList>
    </citation>
    <scope>NUCLEOTIDE SEQUENCE [LARGE SCALE GENOMIC DNA]</scope>
    <source>
        <strain evidence="2">cv. PW_Plant_1</strain>
    </source>
</reference>
<comment type="caution">
    <text evidence="1">The sequence shown here is derived from an EMBL/GenBank/DDBJ whole genome shotgun (WGS) entry which is preliminary data.</text>
</comment>
<sequence>MELNTLPTAIPERVMSSKKQGGIEPGDTIVSPGKEDLLKMSGERTDQLTVMEKQQNLEYTTDDSVNSRGKQAVIAQTGGHRSLPFTLGCLFLVRTAYDAVATNLVVYLTKKLHINNSKAASDVNSWLASLSVFSLSGAIVADSYLGRSLTSLVSILVHMIGMAILVIATALPSLKPHTCTGICAETTGIRKAVFYLGLYITALGCGSFFPCLIAFGADQYDEGHPIEINAKSRYFSLSYLALSCGGILGNTIIIYIEQSISFTLGYAISLGVLAIALLLNAAGTPLYRFQKPKGNPITRIVQVWVAAARKWGIKVSAPDKQLYEAPGDSKTGTRKLLHTEQFRFLDKAAMMTNSPEEVDESKRNPWKLCTVTQVEEAKFLLQIAPIWLSVVIYSMLDIQMWSIFVEQAATMDNRLNNFRIPPASISIFNILGVCICTFAYESMIVPVTRRFTGHPRGLTTLQRTGVGLILVMLSMLSAALVEVNRRRIAGDHALHPNPAATVPLSMLWLAPQYFLGGASEAFVESGQMEFLYSEAHEGIRGIATSLQFAAFSMGGYLSSLLITIVTSITRHEHDSGWISDNLNVNGHLDYFFWLTMFLGALNFVGYLIITYRYKYKNSVNVELSEVEKVS</sequence>